<feature type="chain" id="PRO_5016364486" evidence="3">
    <location>
        <begin position="28"/>
        <end position="402"/>
    </location>
</feature>
<evidence type="ECO:0000256" key="3">
    <source>
        <dbReference type="SAM" id="SignalP"/>
    </source>
</evidence>
<reference evidence="5 6" key="1">
    <citation type="submission" date="2018-06" db="EMBL/GenBank/DDBJ databases">
        <title>Draft Whole-Genome Sequence of the purple photosynthetic bacterium Rhodospeudomonas palustris XCP.</title>
        <authorList>
            <person name="Rayyan A."/>
            <person name="Meyer T.E."/>
            <person name="Kyndt J.A."/>
        </authorList>
    </citation>
    <scope>NUCLEOTIDE SEQUENCE [LARGE SCALE GENOMIC DNA]</scope>
    <source>
        <strain evidence="5 6">XCP</strain>
    </source>
</reference>
<feature type="signal peptide" evidence="3">
    <location>
        <begin position="1"/>
        <end position="27"/>
    </location>
</feature>
<dbReference type="RefSeq" id="WP_110786808.1">
    <property type="nucleotide sequence ID" value="NZ_QKQS01000023.1"/>
</dbReference>
<protein>
    <submittedName>
        <fullName evidence="5">Branched-chain amino acid ABC transporter substrate-binding protein</fullName>
    </submittedName>
</protein>
<dbReference type="PANTHER" id="PTHR47235:SF1">
    <property type="entry name" value="BLR6548 PROTEIN"/>
    <property type="match status" value="1"/>
</dbReference>
<proteinExistence type="inferred from homology"/>
<dbReference type="Pfam" id="PF13458">
    <property type="entry name" value="Peripla_BP_6"/>
    <property type="match status" value="1"/>
</dbReference>
<dbReference type="AlphaFoldDB" id="A0A323UCW5"/>
<dbReference type="PANTHER" id="PTHR47235">
    <property type="entry name" value="BLR6548 PROTEIN"/>
    <property type="match status" value="1"/>
</dbReference>
<dbReference type="SUPFAM" id="SSF53822">
    <property type="entry name" value="Periplasmic binding protein-like I"/>
    <property type="match status" value="1"/>
</dbReference>
<evidence type="ECO:0000256" key="2">
    <source>
        <dbReference type="ARBA" id="ARBA00022729"/>
    </source>
</evidence>
<evidence type="ECO:0000259" key="4">
    <source>
        <dbReference type="Pfam" id="PF13458"/>
    </source>
</evidence>
<dbReference type="CDD" id="cd06343">
    <property type="entry name" value="PBP1_ABC_ligand_binding-like"/>
    <property type="match status" value="1"/>
</dbReference>
<feature type="domain" description="Leucine-binding protein" evidence="4">
    <location>
        <begin position="37"/>
        <end position="390"/>
    </location>
</feature>
<name>A0A323UCW5_RHOPL</name>
<evidence type="ECO:0000256" key="1">
    <source>
        <dbReference type="ARBA" id="ARBA00010062"/>
    </source>
</evidence>
<evidence type="ECO:0000313" key="5">
    <source>
        <dbReference type="EMBL" id="PZA10712.1"/>
    </source>
</evidence>
<dbReference type="PROSITE" id="PS51318">
    <property type="entry name" value="TAT"/>
    <property type="match status" value="1"/>
</dbReference>
<dbReference type="InterPro" id="IPR028082">
    <property type="entry name" value="Peripla_BP_I"/>
</dbReference>
<dbReference type="InterPro" id="IPR006311">
    <property type="entry name" value="TAT_signal"/>
</dbReference>
<accession>A0A323UCW5</accession>
<dbReference type="Gene3D" id="3.40.50.2300">
    <property type="match status" value="2"/>
</dbReference>
<organism evidence="5 6">
    <name type="scientific">Rhodopseudomonas palustris</name>
    <dbReference type="NCBI Taxonomy" id="1076"/>
    <lineage>
        <taxon>Bacteria</taxon>
        <taxon>Pseudomonadati</taxon>
        <taxon>Pseudomonadota</taxon>
        <taxon>Alphaproteobacteria</taxon>
        <taxon>Hyphomicrobiales</taxon>
        <taxon>Nitrobacteraceae</taxon>
        <taxon>Rhodopseudomonas</taxon>
    </lineage>
</organism>
<comment type="similarity">
    <text evidence="1">Belongs to the leucine-binding protein family.</text>
</comment>
<dbReference type="OrthoDB" id="9147078at2"/>
<keyword evidence="2 3" id="KW-0732">Signal</keyword>
<evidence type="ECO:0000313" key="6">
    <source>
        <dbReference type="Proteomes" id="UP000248134"/>
    </source>
</evidence>
<dbReference type="EMBL" id="QKQS01000023">
    <property type="protein sequence ID" value="PZA10712.1"/>
    <property type="molecule type" value="Genomic_DNA"/>
</dbReference>
<comment type="caution">
    <text evidence="5">The sequence shown here is derived from an EMBL/GenBank/DDBJ whole genome shotgun (WGS) entry which is preliminary data.</text>
</comment>
<gene>
    <name evidence="5" type="ORF">DNX69_15285</name>
</gene>
<dbReference type="InterPro" id="IPR028081">
    <property type="entry name" value="Leu-bd"/>
</dbReference>
<dbReference type="Proteomes" id="UP000248134">
    <property type="component" value="Unassembled WGS sequence"/>
</dbReference>
<sequence length="402" mass="44057">MKAMDRRRFLLGTTATMLVATSLKAQAADTTGITPTSIRIGSTSPQSGPVSAYGVQARCQAAYFKMINDRGGIAGRKIDFIYYDDAFNPAKTVEQTRKLVESDEVALLFSNLGTAPNSAIVKYANAKKIPHLFLSVNGDKWSDYKAHPWSIGFAPSARTEAAIFVKHMLAEKPDAKFAVLYQNDDFGKDFVLGAKDVLGEREARQLVTISHETSEPTIDSQILQLRAAAPDALISGTTAKFTAQAIRKVAETRWQVRHYITGGSSSYAGTIGPAGPENAIGVISSAYLKDVADPAWKDDQGIKDFLAFMQSYFPEGNKDDFYNLYAYTVASALVKVLTQCDDTWTRENIMAQATNLKDVELPTLLPGIRVNTSPTDYRPLTQVQLQKWDGKAWVRFGEVLGA</sequence>